<name>A0A7W6CXR6_9HYPH</name>
<keyword evidence="1" id="KW-0812">Transmembrane</keyword>
<keyword evidence="1" id="KW-1133">Transmembrane helix</keyword>
<protein>
    <submittedName>
        <fullName evidence="3">Ca-activated chloride channel family protein</fullName>
    </submittedName>
</protein>
<dbReference type="SUPFAM" id="SSF53300">
    <property type="entry name" value="vWA-like"/>
    <property type="match status" value="1"/>
</dbReference>
<comment type="caution">
    <text evidence="3">The sequence shown here is derived from an EMBL/GenBank/DDBJ whole genome shotgun (WGS) entry which is preliminary data.</text>
</comment>
<accession>A0A7W6CXR6</accession>
<dbReference type="PROSITE" id="PS50234">
    <property type="entry name" value="VWFA"/>
    <property type="match status" value="1"/>
</dbReference>
<dbReference type="Proteomes" id="UP000528964">
    <property type="component" value="Unassembled WGS sequence"/>
</dbReference>
<evidence type="ECO:0000313" key="4">
    <source>
        <dbReference type="Proteomes" id="UP000528964"/>
    </source>
</evidence>
<dbReference type="EMBL" id="JACIDR010000001">
    <property type="protein sequence ID" value="MBB3972202.1"/>
    <property type="molecule type" value="Genomic_DNA"/>
</dbReference>
<dbReference type="InterPro" id="IPR036465">
    <property type="entry name" value="vWFA_dom_sf"/>
</dbReference>
<keyword evidence="1" id="KW-0472">Membrane</keyword>
<feature type="domain" description="VWFA" evidence="2">
    <location>
        <begin position="96"/>
        <end position="278"/>
    </location>
</feature>
<evidence type="ECO:0000259" key="2">
    <source>
        <dbReference type="PROSITE" id="PS50234"/>
    </source>
</evidence>
<gene>
    <name evidence="3" type="ORF">GGR24_000835</name>
</gene>
<dbReference type="InterPro" id="IPR002035">
    <property type="entry name" value="VWF_A"/>
</dbReference>
<feature type="transmembrane region" description="Helical" evidence="1">
    <location>
        <begin position="62"/>
        <end position="83"/>
    </location>
</feature>
<dbReference type="Pfam" id="PF13519">
    <property type="entry name" value="VWA_2"/>
    <property type="match status" value="1"/>
</dbReference>
<evidence type="ECO:0000256" key="1">
    <source>
        <dbReference type="SAM" id="Phobius"/>
    </source>
</evidence>
<dbReference type="SMART" id="SM00327">
    <property type="entry name" value="VWA"/>
    <property type="match status" value="1"/>
</dbReference>
<dbReference type="Gene3D" id="3.40.50.410">
    <property type="entry name" value="von Willebrand factor, type A domain"/>
    <property type="match status" value="1"/>
</dbReference>
<dbReference type="RefSeq" id="WP_183394002.1">
    <property type="nucleotide sequence ID" value="NZ_JACIDR010000001.1"/>
</dbReference>
<feature type="transmembrane region" description="Helical" evidence="1">
    <location>
        <begin position="12"/>
        <end position="29"/>
    </location>
</feature>
<organism evidence="3 4">
    <name type="scientific">Hansschlegelia beijingensis</name>
    <dbReference type="NCBI Taxonomy" id="1133344"/>
    <lineage>
        <taxon>Bacteria</taxon>
        <taxon>Pseudomonadati</taxon>
        <taxon>Pseudomonadota</taxon>
        <taxon>Alphaproteobacteria</taxon>
        <taxon>Hyphomicrobiales</taxon>
        <taxon>Methylopilaceae</taxon>
        <taxon>Hansschlegelia</taxon>
    </lineage>
</organism>
<evidence type="ECO:0000313" key="3">
    <source>
        <dbReference type="EMBL" id="MBB3972202.1"/>
    </source>
</evidence>
<sequence>MIEVFGLALLRPWWILGLPVAALAMLAAVRRAGGVGDWRRAVDPHLLEALTRRGAVVAGKGGGAAFAAAGSALIALALLGPAVERSQTSSFRNLDTIIIALDLSRSVADSPQFRDAKIAALEAAEAGGSRQVAVIAFAGDAYLVSPPTADRKGLETTLFSLDGGAVPDLGSAPTRALALARKTLADAEVVSGDVILITDGGGIDEGARNEARALADDGHAVHALYVAPKAPSAAPPGPKPTGRPELDALASIGGGTASDIEHLAPVEDRLARGAAQRLGPGAYASLAWYDLGRWLLFAAALPLLMLFRRGA</sequence>
<dbReference type="AlphaFoldDB" id="A0A7W6CXR6"/>
<reference evidence="3 4" key="1">
    <citation type="submission" date="2020-08" db="EMBL/GenBank/DDBJ databases">
        <title>Genomic Encyclopedia of Type Strains, Phase IV (KMG-IV): sequencing the most valuable type-strain genomes for metagenomic binning, comparative biology and taxonomic classification.</title>
        <authorList>
            <person name="Goeker M."/>
        </authorList>
    </citation>
    <scope>NUCLEOTIDE SEQUENCE [LARGE SCALE GENOMIC DNA]</scope>
    <source>
        <strain evidence="3 4">DSM 25481</strain>
    </source>
</reference>
<proteinExistence type="predicted"/>
<keyword evidence="4" id="KW-1185">Reference proteome</keyword>